<protein>
    <submittedName>
        <fullName evidence="2">Glycosyl hydrolase family 67</fullName>
    </submittedName>
</protein>
<dbReference type="GO" id="GO:0005975">
    <property type="term" value="P:carbohydrate metabolic process"/>
    <property type="evidence" value="ECO:0007669"/>
    <property type="project" value="UniProtKB-ARBA"/>
</dbReference>
<keyword evidence="1 2" id="KW-0378">Hydrolase</keyword>
<evidence type="ECO:0000313" key="3">
    <source>
        <dbReference type="Proteomes" id="UP000245678"/>
    </source>
</evidence>
<dbReference type="PANTHER" id="PTHR47406:SF2">
    <property type="entry name" value="ALPHA GLUCURONIDASE N-TERMINAL DOMAIN-CONTAINING PROTEIN"/>
    <property type="match status" value="1"/>
</dbReference>
<dbReference type="Pfam" id="PF16126">
    <property type="entry name" value="DUF4838"/>
    <property type="match status" value="1"/>
</dbReference>
<name>A0A316H042_9SPHI</name>
<gene>
    <name evidence="2" type="ORF">LX99_04525</name>
</gene>
<dbReference type="PANTHER" id="PTHR47406">
    <property type="entry name" value="COAGULATION FACTOR 5/8 TYPE, C-TERMINAL"/>
    <property type="match status" value="1"/>
</dbReference>
<dbReference type="AlphaFoldDB" id="A0A316H042"/>
<accession>A0A316H042</accession>
<keyword evidence="3" id="KW-1185">Reference proteome</keyword>
<evidence type="ECO:0000256" key="1">
    <source>
        <dbReference type="ARBA" id="ARBA00022801"/>
    </source>
</evidence>
<proteinExistence type="predicted"/>
<dbReference type="Gene3D" id="3.30.379.10">
    <property type="entry name" value="Chitobiase/beta-hexosaminidase domain 2-like"/>
    <property type="match status" value="1"/>
</dbReference>
<dbReference type="SUPFAM" id="SSF55545">
    <property type="entry name" value="beta-N-acetylhexosaminidase-like domain"/>
    <property type="match status" value="1"/>
</dbReference>
<dbReference type="InterPro" id="IPR032287">
    <property type="entry name" value="DUF4838"/>
</dbReference>
<organism evidence="2 3">
    <name type="scientific">Mucilaginibacter oryzae</name>
    <dbReference type="NCBI Taxonomy" id="468058"/>
    <lineage>
        <taxon>Bacteria</taxon>
        <taxon>Pseudomonadati</taxon>
        <taxon>Bacteroidota</taxon>
        <taxon>Sphingobacteriia</taxon>
        <taxon>Sphingobacteriales</taxon>
        <taxon>Sphingobacteriaceae</taxon>
        <taxon>Mucilaginibacter</taxon>
    </lineage>
</organism>
<sequence>MITSRTLFAPLFLSIGLLIQACHAGNLQLVIGGKPTADIVLPTAPTRVEKTSALVLQDFVKRITGATLPVLSAPGSSFSHHLFIGDAAVRANPEKVKALKAEGYEIVAHQGSLYLYGGSGKGILYGAYELIEQQFGARKYDQLPATVTKKADLDVPPDLHMRYEPAFVYRESFYPPSADKEYLDWHHLQRFQDLWGVWGHTFFRMVPPERYFKDHPEYFALNNGRRQATQLCLSNPDVQALVIKYLKREIAGHPDALYWSIAQMDGGGYCTCGRCAKVDAEEGGPQGSIVRFVNGVAAHFPDQFFTTLAYGYSAEAPKLTTPAKNVYVMLSTIDATRQQPLASDPRAAAFRRQLTQWSKLTSNLFVWDYTTQFTAYLCPFPIYDHYQANIQYFLNHGIKGVFEQGSGETLSDMSAYASYMQAKLLWDPSVTAKNVEADFLQGYYGAGGVKVKQYIDQLIAARDETETPLDIYSNPVAHRNDYLSAEMMRQYKTSLAGALEAVKGTPLFTQRINTLRLGLEYVDLEQARAYGVHEAGYLTRLPDDTGQVKPGWMERVQRFVDDVQKAGGTEFSETGGTPQNYIQSWTDLLRQPHHASLIMGVIPVLSHPFIPDYPANRAMTLTDGVPGGRDYSYNWLLFEKGPLVITFPVKHTITPAKAGINFLFDPAHYIFLPDEVRLEGSADGEKYTLIAERQLKAAVNEPIRPEIHPVDFMLKGQPFSYLRVTIRFPDRLPDWFKGTRQRKPLIAVDEVSVE</sequence>
<comment type="caution">
    <text evidence="2">The sequence shown here is derived from an EMBL/GenBank/DDBJ whole genome shotgun (WGS) entry which is preliminary data.</text>
</comment>
<evidence type="ECO:0000313" key="2">
    <source>
        <dbReference type="EMBL" id="PWK70818.1"/>
    </source>
</evidence>
<dbReference type="Proteomes" id="UP000245678">
    <property type="component" value="Unassembled WGS sequence"/>
</dbReference>
<dbReference type="RefSeq" id="WP_170122772.1">
    <property type="nucleotide sequence ID" value="NZ_QGHA01000014.1"/>
</dbReference>
<dbReference type="GO" id="GO:0016787">
    <property type="term" value="F:hydrolase activity"/>
    <property type="evidence" value="ECO:0007669"/>
    <property type="project" value="UniProtKB-KW"/>
</dbReference>
<dbReference type="InterPro" id="IPR029018">
    <property type="entry name" value="Hex-like_dom2"/>
</dbReference>
<dbReference type="PROSITE" id="PS51257">
    <property type="entry name" value="PROKAR_LIPOPROTEIN"/>
    <property type="match status" value="1"/>
</dbReference>
<dbReference type="EMBL" id="QGHA01000014">
    <property type="protein sequence ID" value="PWK70818.1"/>
    <property type="molecule type" value="Genomic_DNA"/>
</dbReference>
<reference evidence="2 3" key="1">
    <citation type="submission" date="2018-05" db="EMBL/GenBank/DDBJ databases">
        <title>Genomic Encyclopedia of Archaeal and Bacterial Type Strains, Phase II (KMG-II): from individual species to whole genera.</title>
        <authorList>
            <person name="Goeker M."/>
        </authorList>
    </citation>
    <scope>NUCLEOTIDE SEQUENCE [LARGE SCALE GENOMIC DNA]</scope>
    <source>
        <strain evidence="2 3">DSM 19975</strain>
    </source>
</reference>